<evidence type="ECO:0000313" key="3">
    <source>
        <dbReference type="Proteomes" id="UP000547674"/>
    </source>
</evidence>
<reference evidence="2 3" key="1">
    <citation type="submission" date="2020-03" db="EMBL/GenBank/DDBJ databases">
        <title>Metabolic flexibility allows generalist bacteria to become dominant in a frequently disturbed ecosystem.</title>
        <authorList>
            <person name="Chen Y.-J."/>
            <person name="Leung P.M."/>
            <person name="Bay S.K."/>
            <person name="Hugenholtz P."/>
            <person name="Kessler A.J."/>
            <person name="Shelley G."/>
            <person name="Waite D.W."/>
            <person name="Cook P.L."/>
            <person name="Greening C."/>
        </authorList>
    </citation>
    <scope>NUCLEOTIDE SEQUENCE [LARGE SCALE GENOMIC DNA]</scope>
    <source>
        <strain evidence="2">SS_bin_28</strain>
    </source>
</reference>
<feature type="signal peptide" evidence="1">
    <location>
        <begin position="1"/>
        <end position="26"/>
    </location>
</feature>
<dbReference type="EMBL" id="JABDJR010000181">
    <property type="protein sequence ID" value="NNF06067.1"/>
    <property type="molecule type" value="Genomic_DNA"/>
</dbReference>
<dbReference type="GO" id="GO:0030288">
    <property type="term" value="C:outer membrane-bounded periplasmic space"/>
    <property type="evidence" value="ECO:0007669"/>
    <property type="project" value="TreeGrafter"/>
</dbReference>
<dbReference type="GO" id="GO:0009166">
    <property type="term" value="P:nucleotide catabolic process"/>
    <property type="evidence" value="ECO:0007669"/>
    <property type="project" value="InterPro"/>
</dbReference>
<dbReference type="Gene3D" id="3.60.21.10">
    <property type="match status" value="1"/>
</dbReference>
<dbReference type="AlphaFoldDB" id="A0A7Y2H1V9"/>
<dbReference type="PANTHER" id="PTHR11575:SF24">
    <property type="entry name" value="5'-NUCLEOTIDASE"/>
    <property type="match status" value="1"/>
</dbReference>
<organism evidence="2 3">
    <name type="scientific">Eiseniibacteriota bacterium</name>
    <dbReference type="NCBI Taxonomy" id="2212470"/>
    <lineage>
        <taxon>Bacteria</taxon>
        <taxon>Candidatus Eiseniibacteriota</taxon>
    </lineage>
</organism>
<protein>
    <recommendedName>
        <fullName evidence="4">Bifunctional metallophosphatase/5'-nucleotidase</fullName>
    </recommendedName>
</protein>
<dbReference type="GO" id="GO:0008768">
    <property type="term" value="F:UDP-sugar diphosphatase activity"/>
    <property type="evidence" value="ECO:0007669"/>
    <property type="project" value="TreeGrafter"/>
</dbReference>
<sequence>MILRRLLLAALVTSALAFGNVSSVNAQLEQPDDLVTIFYTGDVQGAIASCGCPKLDLGGMTRRAAFLDTLRVSGWDFLTVDAGGIVPFAPMDARKWLKAEHLAKAMARVDLDAVALGYWDLAHGQEYAEKLTGWLDQPILATNYTLPSDKIQLEKTRQFEVKGKTVGMVAFLDPILLTEEHEWIGIEPWNKQEDLIKALSEEVDVLVALANVADSSRMVHLAEIYPELDLIIGSHRGDLPSNVFTAGNTRMVGGGHEGKYLGRADFSFDEEGAVADMRNRYLEVLKRWGRRPWIDEVVTDFNRSVRDLLTSPEGD</sequence>
<accession>A0A7Y2H1V9</accession>
<keyword evidence="1" id="KW-0732">Signal</keyword>
<proteinExistence type="predicted"/>
<dbReference type="InterPro" id="IPR006179">
    <property type="entry name" value="5_nucleotidase/apyrase"/>
</dbReference>
<dbReference type="GO" id="GO:0008253">
    <property type="term" value="F:5'-nucleotidase activity"/>
    <property type="evidence" value="ECO:0007669"/>
    <property type="project" value="TreeGrafter"/>
</dbReference>
<dbReference type="PANTHER" id="PTHR11575">
    <property type="entry name" value="5'-NUCLEOTIDASE-RELATED"/>
    <property type="match status" value="1"/>
</dbReference>
<evidence type="ECO:0000313" key="2">
    <source>
        <dbReference type="EMBL" id="NNF06067.1"/>
    </source>
</evidence>
<gene>
    <name evidence="2" type="ORF">HKN21_04850</name>
</gene>
<comment type="caution">
    <text evidence="2">The sequence shown here is derived from an EMBL/GenBank/DDBJ whole genome shotgun (WGS) entry which is preliminary data.</text>
</comment>
<feature type="chain" id="PRO_5030754687" description="Bifunctional metallophosphatase/5'-nucleotidase" evidence="1">
    <location>
        <begin position="27"/>
        <end position="315"/>
    </location>
</feature>
<dbReference type="Proteomes" id="UP000547674">
    <property type="component" value="Unassembled WGS sequence"/>
</dbReference>
<dbReference type="InterPro" id="IPR029052">
    <property type="entry name" value="Metallo-depent_PP-like"/>
</dbReference>
<name>A0A7Y2H1V9_UNCEI</name>
<evidence type="ECO:0000256" key="1">
    <source>
        <dbReference type="SAM" id="SignalP"/>
    </source>
</evidence>
<evidence type="ECO:0008006" key="4">
    <source>
        <dbReference type="Google" id="ProtNLM"/>
    </source>
</evidence>
<dbReference type="SUPFAM" id="SSF56300">
    <property type="entry name" value="Metallo-dependent phosphatases"/>
    <property type="match status" value="1"/>
</dbReference>